<dbReference type="InterPro" id="IPR036366">
    <property type="entry name" value="PGBDSf"/>
</dbReference>
<dbReference type="SMART" id="SM00382">
    <property type="entry name" value="AAA"/>
    <property type="match status" value="1"/>
</dbReference>
<dbReference type="EMBL" id="QEKQ01000002">
    <property type="protein sequence ID" value="PVY78271.1"/>
    <property type="molecule type" value="Genomic_DNA"/>
</dbReference>
<protein>
    <submittedName>
        <fullName evidence="3">General secretion pathway protein A</fullName>
    </submittedName>
</protein>
<proteinExistence type="predicted"/>
<dbReference type="SUPFAM" id="SSF47090">
    <property type="entry name" value="PGBD-like"/>
    <property type="match status" value="1"/>
</dbReference>
<evidence type="ECO:0000256" key="1">
    <source>
        <dbReference type="SAM" id="MobiDB-lite"/>
    </source>
</evidence>
<dbReference type="InterPro" id="IPR049945">
    <property type="entry name" value="AAA_22"/>
</dbReference>
<evidence type="ECO:0000259" key="2">
    <source>
        <dbReference type="SMART" id="SM00382"/>
    </source>
</evidence>
<dbReference type="CDD" id="cd00009">
    <property type="entry name" value="AAA"/>
    <property type="match status" value="1"/>
</dbReference>
<dbReference type="RefSeq" id="WP_116918492.1">
    <property type="nucleotide sequence ID" value="NZ_QEKQ01000002.1"/>
</dbReference>
<dbReference type="Gene3D" id="1.10.101.10">
    <property type="entry name" value="PGBD-like superfamily/PGBD"/>
    <property type="match status" value="1"/>
</dbReference>
<dbReference type="Pfam" id="PF13401">
    <property type="entry name" value="AAA_22"/>
    <property type="match status" value="1"/>
</dbReference>
<accession>A0A2U1CZY8</accession>
<feature type="domain" description="AAA+ ATPase" evidence="2">
    <location>
        <begin position="42"/>
        <end position="186"/>
    </location>
</feature>
<dbReference type="InterPro" id="IPR036365">
    <property type="entry name" value="PGBD-like_sf"/>
</dbReference>
<gene>
    <name evidence="3" type="ORF">C8D92_102311</name>
</gene>
<dbReference type="Pfam" id="PF01471">
    <property type="entry name" value="PG_binding_1"/>
    <property type="match status" value="1"/>
</dbReference>
<feature type="region of interest" description="Disordered" evidence="1">
    <location>
        <begin position="338"/>
        <end position="379"/>
    </location>
</feature>
<dbReference type="InterPro" id="IPR002477">
    <property type="entry name" value="Peptidoglycan-bd-like"/>
</dbReference>
<sequence length="577" mass="63097">MYDDFFGFREPPFSIAPDPRYLYLSERHKEALAHLLYGVQGQGGFIVITGEVGTGKTTVCRGFLGNVPDHVDIALILNPRLSAPELLSGICREFGIEHAADGTIRDLIDAINEHLLSAHAEGRHPVLIIDEAQNLSADVLEQLRLLTNLETAEKKLLQIVLLGQPELRDMLGRKELRQLSQRVTARYHLAAISREELPSYVRYRLRVAGQRSEFFSDRALKVVYRLSGGIPRLINLICDRALLGAYAEGVHEVEAHHVRQAGREVLDAPGGSSTALRRIGPLVAGIALMAVLTTSLFGYLGESMLSAAEPEGQAAAGSSHVLSGTVERVEPPIPALEIAESPTPESQSTEASNSGPPVADSQPERPERSLPDWIQSLPDDATSRGTAYQTLLAEWDLDYQQNRDGSACRHAEASGLSCLHQQGNWGRIRRLDRPVVLRVFTDDGRTHHLTATAMTQDTVRLRAGSRQQTLPLDAVEAVWLGDFTVIWRMPPYKADRADGAGPSREAWLTASLMELIAGKAPGDEADRLMGASMEEQVSWYQQQAGLVPDGIPGTRTLIRMNSDLGRNVPRLSPGGQG</sequence>
<comment type="caution">
    <text evidence="3">The sequence shown here is derived from an EMBL/GenBank/DDBJ whole genome shotgun (WGS) entry which is preliminary data.</text>
</comment>
<dbReference type="Gene3D" id="3.90.70.10">
    <property type="entry name" value="Cysteine proteinases"/>
    <property type="match status" value="1"/>
</dbReference>
<dbReference type="InterPro" id="IPR003593">
    <property type="entry name" value="AAA+_ATPase"/>
</dbReference>
<feature type="compositionally biased region" description="Polar residues" evidence="1">
    <location>
        <begin position="343"/>
        <end position="355"/>
    </location>
</feature>
<dbReference type="Proteomes" id="UP000245887">
    <property type="component" value="Unassembled WGS sequence"/>
</dbReference>
<dbReference type="SUPFAM" id="SSF52540">
    <property type="entry name" value="P-loop containing nucleoside triphosphate hydrolases"/>
    <property type="match status" value="1"/>
</dbReference>
<dbReference type="Gene3D" id="3.40.50.300">
    <property type="entry name" value="P-loop containing nucleotide triphosphate hydrolases"/>
    <property type="match status" value="1"/>
</dbReference>
<dbReference type="InterPro" id="IPR027417">
    <property type="entry name" value="P-loop_NTPase"/>
</dbReference>
<dbReference type="PANTHER" id="PTHR35894:SF1">
    <property type="entry name" value="PHOSPHORIBULOKINASE _ URIDINE KINASE FAMILY"/>
    <property type="match status" value="1"/>
</dbReference>
<dbReference type="GO" id="GO:0016887">
    <property type="term" value="F:ATP hydrolysis activity"/>
    <property type="evidence" value="ECO:0007669"/>
    <property type="project" value="InterPro"/>
</dbReference>
<organism evidence="3 4">
    <name type="scientific">Tamilnaduibacter salinus</name>
    <dbReference type="NCBI Taxonomy" id="1484056"/>
    <lineage>
        <taxon>Bacteria</taxon>
        <taxon>Pseudomonadati</taxon>
        <taxon>Pseudomonadota</taxon>
        <taxon>Gammaproteobacteria</taxon>
        <taxon>Pseudomonadales</taxon>
        <taxon>Marinobacteraceae</taxon>
        <taxon>Tamilnaduibacter</taxon>
    </lineage>
</organism>
<dbReference type="OrthoDB" id="9780149at2"/>
<name>A0A2U1CZY8_9GAMM</name>
<evidence type="ECO:0000313" key="3">
    <source>
        <dbReference type="EMBL" id="PVY78271.1"/>
    </source>
</evidence>
<dbReference type="PANTHER" id="PTHR35894">
    <property type="entry name" value="GENERAL SECRETION PATHWAY PROTEIN A-RELATED"/>
    <property type="match status" value="1"/>
</dbReference>
<dbReference type="AlphaFoldDB" id="A0A2U1CZY8"/>
<evidence type="ECO:0000313" key="4">
    <source>
        <dbReference type="Proteomes" id="UP000245887"/>
    </source>
</evidence>
<reference evidence="3 4" key="1">
    <citation type="submission" date="2018-04" db="EMBL/GenBank/DDBJ databases">
        <title>Genomic Encyclopedia of Type Strains, Phase IV (KMG-IV): sequencing the most valuable type-strain genomes for metagenomic binning, comparative biology and taxonomic classification.</title>
        <authorList>
            <person name="Goeker M."/>
        </authorList>
    </citation>
    <scope>NUCLEOTIDE SEQUENCE [LARGE SCALE GENOMIC DNA]</scope>
    <source>
        <strain evidence="3 4">DSM 28688</strain>
    </source>
</reference>
<dbReference type="InterPro" id="IPR052026">
    <property type="entry name" value="ExeA_AAA_ATPase_DNA-bind"/>
</dbReference>